<feature type="chain" id="PRO_5007300152" evidence="1">
    <location>
        <begin position="20"/>
        <end position="54"/>
    </location>
</feature>
<proteinExistence type="predicted"/>
<dbReference type="Proteomes" id="UP000007266">
    <property type="component" value="Linkage group 4"/>
</dbReference>
<dbReference type="AlphaFoldDB" id="A0A139WK64"/>
<feature type="signal peptide" evidence="1">
    <location>
        <begin position="1"/>
        <end position="19"/>
    </location>
</feature>
<keyword evidence="3" id="KW-1185">Reference proteome</keyword>
<reference evidence="2 3" key="2">
    <citation type="journal article" date="2010" name="Nucleic Acids Res.">
        <title>BeetleBase in 2010: revisions to provide comprehensive genomic information for Tribolium castaneum.</title>
        <authorList>
            <person name="Kim H.S."/>
            <person name="Murphy T."/>
            <person name="Xia J."/>
            <person name="Caragea D."/>
            <person name="Park Y."/>
            <person name="Beeman R.W."/>
            <person name="Lorenzen M.D."/>
            <person name="Butcher S."/>
            <person name="Manak J.R."/>
            <person name="Brown S.J."/>
        </authorList>
    </citation>
    <scope>GENOME REANNOTATION</scope>
    <source>
        <strain evidence="2 3">Georgia GA2</strain>
    </source>
</reference>
<protein>
    <submittedName>
        <fullName evidence="2">Uncharacterized protein</fullName>
    </submittedName>
</protein>
<evidence type="ECO:0000313" key="3">
    <source>
        <dbReference type="Proteomes" id="UP000007266"/>
    </source>
</evidence>
<evidence type="ECO:0000256" key="1">
    <source>
        <dbReference type="SAM" id="SignalP"/>
    </source>
</evidence>
<gene>
    <name evidence="2" type="primary">AUGUSTUS-3.0.2_32918</name>
    <name evidence="2" type="ORF">TcasGA2_TC032918</name>
</gene>
<evidence type="ECO:0000313" key="2">
    <source>
        <dbReference type="EMBL" id="KYB28185.1"/>
    </source>
</evidence>
<name>A0A139WK64_TRICA</name>
<organism evidence="2 3">
    <name type="scientific">Tribolium castaneum</name>
    <name type="common">Red flour beetle</name>
    <dbReference type="NCBI Taxonomy" id="7070"/>
    <lineage>
        <taxon>Eukaryota</taxon>
        <taxon>Metazoa</taxon>
        <taxon>Ecdysozoa</taxon>
        <taxon>Arthropoda</taxon>
        <taxon>Hexapoda</taxon>
        <taxon>Insecta</taxon>
        <taxon>Pterygota</taxon>
        <taxon>Neoptera</taxon>
        <taxon>Endopterygota</taxon>
        <taxon>Coleoptera</taxon>
        <taxon>Polyphaga</taxon>
        <taxon>Cucujiformia</taxon>
        <taxon>Tenebrionidae</taxon>
        <taxon>Tenebrionidae incertae sedis</taxon>
        <taxon>Tribolium</taxon>
    </lineage>
</organism>
<dbReference type="EMBL" id="KQ971338">
    <property type="protein sequence ID" value="KYB28185.1"/>
    <property type="molecule type" value="Genomic_DNA"/>
</dbReference>
<keyword evidence="1" id="KW-0732">Signal</keyword>
<dbReference type="InParanoid" id="A0A139WK64"/>
<sequence length="54" mass="6190">MKFFATALFFFLLVAASFAIPAGLFELEPEEDGFSPRQRQYLPPYCGWRGESCH</sequence>
<accession>A0A139WK64</accession>
<reference evidence="2 3" key="1">
    <citation type="journal article" date="2008" name="Nature">
        <title>The genome of the model beetle and pest Tribolium castaneum.</title>
        <authorList>
            <consortium name="Tribolium Genome Sequencing Consortium"/>
            <person name="Richards S."/>
            <person name="Gibbs R.A."/>
            <person name="Weinstock G.M."/>
            <person name="Brown S.J."/>
            <person name="Denell R."/>
            <person name="Beeman R.W."/>
            <person name="Gibbs R."/>
            <person name="Beeman R.W."/>
            <person name="Brown S.J."/>
            <person name="Bucher G."/>
            <person name="Friedrich M."/>
            <person name="Grimmelikhuijzen C.J."/>
            <person name="Klingler M."/>
            <person name="Lorenzen M."/>
            <person name="Richards S."/>
            <person name="Roth S."/>
            <person name="Schroder R."/>
            <person name="Tautz D."/>
            <person name="Zdobnov E.M."/>
            <person name="Muzny D."/>
            <person name="Gibbs R.A."/>
            <person name="Weinstock G.M."/>
            <person name="Attaway T."/>
            <person name="Bell S."/>
            <person name="Buhay C.J."/>
            <person name="Chandrabose M.N."/>
            <person name="Chavez D."/>
            <person name="Clerk-Blankenburg K.P."/>
            <person name="Cree A."/>
            <person name="Dao M."/>
            <person name="Davis C."/>
            <person name="Chacko J."/>
            <person name="Dinh H."/>
            <person name="Dugan-Rocha S."/>
            <person name="Fowler G."/>
            <person name="Garner T.T."/>
            <person name="Garnes J."/>
            <person name="Gnirke A."/>
            <person name="Hawes A."/>
            <person name="Hernandez J."/>
            <person name="Hines S."/>
            <person name="Holder M."/>
            <person name="Hume J."/>
            <person name="Jhangiani S.N."/>
            <person name="Joshi V."/>
            <person name="Khan Z.M."/>
            <person name="Jackson L."/>
            <person name="Kovar C."/>
            <person name="Kowis A."/>
            <person name="Lee S."/>
            <person name="Lewis L.R."/>
            <person name="Margolis J."/>
            <person name="Morgan M."/>
            <person name="Nazareth L.V."/>
            <person name="Nguyen N."/>
            <person name="Okwuonu G."/>
            <person name="Parker D."/>
            <person name="Richards S."/>
            <person name="Ruiz S.J."/>
            <person name="Santibanez J."/>
            <person name="Savard J."/>
            <person name="Scherer S.E."/>
            <person name="Schneider B."/>
            <person name="Sodergren E."/>
            <person name="Tautz D."/>
            <person name="Vattahil S."/>
            <person name="Villasana D."/>
            <person name="White C.S."/>
            <person name="Wright R."/>
            <person name="Park Y."/>
            <person name="Beeman R.W."/>
            <person name="Lord J."/>
            <person name="Oppert B."/>
            <person name="Lorenzen M."/>
            <person name="Brown S."/>
            <person name="Wang L."/>
            <person name="Savard J."/>
            <person name="Tautz D."/>
            <person name="Richards S."/>
            <person name="Weinstock G."/>
            <person name="Gibbs R.A."/>
            <person name="Liu Y."/>
            <person name="Worley K."/>
            <person name="Weinstock G."/>
            <person name="Elsik C.G."/>
            <person name="Reese J.T."/>
            <person name="Elhaik E."/>
            <person name="Landan G."/>
            <person name="Graur D."/>
            <person name="Arensburger P."/>
            <person name="Atkinson P."/>
            <person name="Beeman R.W."/>
            <person name="Beidler J."/>
            <person name="Brown S.J."/>
            <person name="Demuth J.P."/>
            <person name="Drury D.W."/>
            <person name="Du Y.Z."/>
            <person name="Fujiwara H."/>
            <person name="Lorenzen M."/>
            <person name="Maselli V."/>
            <person name="Osanai M."/>
            <person name="Park Y."/>
            <person name="Robertson H.M."/>
            <person name="Tu Z."/>
            <person name="Wang J.J."/>
            <person name="Wang S."/>
            <person name="Richards S."/>
            <person name="Song H."/>
            <person name="Zhang L."/>
            <person name="Sodergren E."/>
            <person name="Werner D."/>
            <person name="Stanke M."/>
            <person name="Morgenstern B."/>
            <person name="Solovyev V."/>
            <person name="Kosarev P."/>
            <person name="Brown G."/>
            <person name="Chen H.C."/>
            <person name="Ermolaeva O."/>
            <person name="Hlavina W."/>
            <person name="Kapustin Y."/>
            <person name="Kiryutin B."/>
            <person name="Kitts P."/>
            <person name="Maglott D."/>
            <person name="Pruitt K."/>
            <person name="Sapojnikov V."/>
            <person name="Souvorov A."/>
            <person name="Mackey A.J."/>
            <person name="Waterhouse R.M."/>
            <person name="Wyder S."/>
            <person name="Zdobnov E.M."/>
            <person name="Zdobnov E.M."/>
            <person name="Wyder S."/>
            <person name="Kriventseva E.V."/>
            <person name="Kadowaki T."/>
            <person name="Bork P."/>
            <person name="Aranda M."/>
            <person name="Bao R."/>
            <person name="Beermann A."/>
            <person name="Berns N."/>
            <person name="Bolognesi R."/>
            <person name="Bonneton F."/>
            <person name="Bopp D."/>
            <person name="Brown S.J."/>
            <person name="Bucher G."/>
            <person name="Butts T."/>
            <person name="Chaumot A."/>
            <person name="Denell R.E."/>
            <person name="Ferrier D.E."/>
            <person name="Friedrich M."/>
            <person name="Gordon C.M."/>
            <person name="Jindra M."/>
            <person name="Klingler M."/>
            <person name="Lan Q."/>
            <person name="Lattorff H.M."/>
            <person name="Laudet V."/>
            <person name="von Levetsow C."/>
            <person name="Liu Z."/>
            <person name="Lutz R."/>
            <person name="Lynch J.A."/>
            <person name="da Fonseca R.N."/>
            <person name="Posnien N."/>
            <person name="Reuter R."/>
            <person name="Roth S."/>
            <person name="Savard J."/>
            <person name="Schinko J.B."/>
            <person name="Schmitt C."/>
            <person name="Schoppmeier M."/>
            <person name="Schroder R."/>
            <person name="Shippy T.D."/>
            <person name="Simonnet F."/>
            <person name="Marques-Souza H."/>
            <person name="Tautz D."/>
            <person name="Tomoyasu Y."/>
            <person name="Trauner J."/>
            <person name="Van der Zee M."/>
            <person name="Vervoort M."/>
            <person name="Wittkopp N."/>
            <person name="Wimmer E.A."/>
            <person name="Yang X."/>
            <person name="Jones A.K."/>
            <person name="Sattelle D.B."/>
            <person name="Ebert P.R."/>
            <person name="Nelson D."/>
            <person name="Scott J.G."/>
            <person name="Beeman R.W."/>
            <person name="Muthukrishnan S."/>
            <person name="Kramer K.J."/>
            <person name="Arakane Y."/>
            <person name="Beeman R.W."/>
            <person name="Zhu Q."/>
            <person name="Hogenkamp D."/>
            <person name="Dixit R."/>
            <person name="Oppert B."/>
            <person name="Jiang H."/>
            <person name="Zou Z."/>
            <person name="Marshall J."/>
            <person name="Elpidina E."/>
            <person name="Vinokurov K."/>
            <person name="Oppert C."/>
            <person name="Zou Z."/>
            <person name="Evans J."/>
            <person name="Lu Z."/>
            <person name="Zhao P."/>
            <person name="Sumathipala N."/>
            <person name="Altincicek B."/>
            <person name="Vilcinskas A."/>
            <person name="Williams M."/>
            <person name="Hultmark D."/>
            <person name="Hetru C."/>
            <person name="Jiang H."/>
            <person name="Grimmelikhuijzen C.J."/>
            <person name="Hauser F."/>
            <person name="Cazzamali G."/>
            <person name="Williamson M."/>
            <person name="Park Y."/>
            <person name="Li B."/>
            <person name="Tanaka Y."/>
            <person name="Predel R."/>
            <person name="Neupert S."/>
            <person name="Schachtner J."/>
            <person name="Verleyen P."/>
            <person name="Raible F."/>
            <person name="Bork P."/>
            <person name="Friedrich M."/>
            <person name="Walden K.K."/>
            <person name="Robertson H.M."/>
            <person name="Angeli S."/>
            <person name="Foret S."/>
            <person name="Bucher G."/>
            <person name="Schuetz S."/>
            <person name="Maleszka R."/>
            <person name="Wimmer E.A."/>
            <person name="Beeman R.W."/>
            <person name="Lorenzen M."/>
            <person name="Tomoyasu Y."/>
            <person name="Miller S.C."/>
            <person name="Grossmann D."/>
            <person name="Bucher G."/>
        </authorList>
    </citation>
    <scope>NUCLEOTIDE SEQUENCE [LARGE SCALE GENOMIC DNA]</scope>
    <source>
        <strain evidence="2 3">Georgia GA2</strain>
    </source>
</reference>